<protein>
    <submittedName>
        <fullName evidence="2">Uncharacterized protein</fullName>
    </submittedName>
</protein>
<feature type="region of interest" description="Disordered" evidence="1">
    <location>
        <begin position="907"/>
        <end position="938"/>
    </location>
</feature>
<feature type="compositionally biased region" description="Polar residues" evidence="1">
    <location>
        <begin position="50"/>
        <end position="68"/>
    </location>
</feature>
<feature type="compositionally biased region" description="Low complexity" evidence="1">
    <location>
        <begin position="517"/>
        <end position="539"/>
    </location>
</feature>
<evidence type="ECO:0000313" key="3">
    <source>
        <dbReference type="Proteomes" id="UP000054988"/>
    </source>
</evidence>
<feature type="region of interest" description="Disordered" evidence="1">
    <location>
        <begin position="1"/>
        <end position="31"/>
    </location>
</feature>
<feature type="compositionally biased region" description="Polar residues" evidence="1">
    <location>
        <begin position="202"/>
        <end position="224"/>
    </location>
</feature>
<feature type="region of interest" description="Disordered" evidence="1">
    <location>
        <begin position="634"/>
        <end position="816"/>
    </location>
</feature>
<feature type="compositionally biased region" description="Low complexity" evidence="1">
    <location>
        <begin position="792"/>
        <end position="815"/>
    </location>
</feature>
<feature type="region of interest" description="Disordered" evidence="1">
    <location>
        <begin position="166"/>
        <end position="224"/>
    </location>
</feature>
<sequence length="995" mass="104437">METDVVSKSSRSKERRRRGKDPIKELLKGGKKAKEISKLINSIHLEALPSLNTHTPDPLASESTTRLGSSSFVSYTDDSSETAKSDVTPTKEHEEASAGAGVSAQAIVGPSSRPAHSPPSGDSIPSLTILNNSSSEFSLPTAQDSQHHHSISYNIPTLSLQSSFSLPATSEAETSSALNHEYPSPKLNTDKPPRFRSKSRGETTSGSPQTGVLGNTERMSTSVSMLGSVLPRIVPGSEAWSNSETNGNGDGLDKQHVVEGQKVNGKPTEPLPSGTSLKRGRKRNKSPSMTAGPSGTTVAPKSSLSHASSSTEAEPGTTQPSTPSLSTQTQLASLRGALEAARLREEKARGEIDTLKWETELARRREAECHAYMQYLTQQLHSYASILMSVQGRQAAQQQYGPLPPSHASATAHSRPSFYGARMVHSPSGSLGSGSGSSGSGSIPGSGSNTNAHSSPNLFNGQLPLNNFHQLSRSGTPSSLGAPPLSATQSDPASDTSTSSLPTPTPSASLPSPPPSETASNSNSVSSPDASSASLPPVSQIYSTPHSGGADSSLSSTPHRNEHAPLHIPPPIDPVAFPNSPSFASPHFPFPPYHYPVSPYHQLHLAGPSHFTPMIGSPSSAFFAQSYDAWDNGSFMAPQRPPSASHFSPTPMPFSQSGQGSKSKSRSKGSKKPGSQRGKERPADVKDKDNNSPSAVDLSTSESTSAPDSPSLVKMTIADGEHGALASTSTPSTSSAPSSPSSSSPRSQSRQLKDFNLTNLSSSSGLPPSPLEMLGLGFGTRGRDQERGRKQSTQGQGSVSSSLVSASSSSSLASTEGFGDAWAGLESYAMYNIPSNSLCGYGNGMESPYSYIGDRQLAAEDDGEREDPLYKASSGVYGFGAGYRRDAGSDDGNGALSDLLADAILKRPETMRMGSGPRREHDANKELDKDNVGHEQENGHTEVVEFTFPSLSHWGNVPPKKATKAVPEPTDATNVWVEKAPSSPPPTPPEDGLHT</sequence>
<dbReference type="EMBL" id="LATX01001675">
    <property type="protein sequence ID" value="KTB39462.1"/>
    <property type="molecule type" value="Genomic_DNA"/>
</dbReference>
<feature type="compositionally biased region" description="Basic and acidic residues" evidence="1">
    <location>
        <begin position="81"/>
        <end position="96"/>
    </location>
</feature>
<feature type="compositionally biased region" description="Low complexity" evidence="1">
    <location>
        <begin position="760"/>
        <end position="775"/>
    </location>
</feature>
<accession>A0A0W0FT45</accession>
<feature type="compositionally biased region" description="Low complexity" evidence="1">
    <location>
        <begin position="317"/>
        <end position="329"/>
    </location>
</feature>
<feature type="compositionally biased region" description="Low complexity" evidence="1">
    <location>
        <begin position="726"/>
        <end position="750"/>
    </location>
</feature>
<feature type="compositionally biased region" description="Low complexity" evidence="1">
    <location>
        <begin position="486"/>
        <end position="510"/>
    </location>
</feature>
<feature type="compositionally biased region" description="Basic and acidic residues" evidence="1">
    <location>
        <begin position="917"/>
        <end position="938"/>
    </location>
</feature>
<evidence type="ECO:0000256" key="1">
    <source>
        <dbReference type="SAM" id="MobiDB-lite"/>
    </source>
</evidence>
<organism evidence="2 3">
    <name type="scientific">Moniliophthora roreri</name>
    <name type="common">Frosty pod rot fungus</name>
    <name type="synonym">Monilia roreri</name>
    <dbReference type="NCBI Taxonomy" id="221103"/>
    <lineage>
        <taxon>Eukaryota</taxon>
        <taxon>Fungi</taxon>
        <taxon>Dikarya</taxon>
        <taxon>Basidiomycota</taxon>
        <taxon>Agaricomycotina</taxon>
        <taxon>Agaricomycetes</taxon>
        <taxon>Agaricomycetidae</taxon>
        <taxon>Agaricales</taxon>
        <taxon>Marasmiineae</taxon>
        <taxon>Marasmiaceae</taxon>
        <taxon>Moniliophthora</taxon>
    </lineage>
</organism>
<feature type="region of interest" description="Disordered" evidence="1">
    <location>
        <begin position="260"/>
        <end position="329"/>
    </location>
</feature>
<feature type="region of interest" description="Disordered" evidence="1">
    <location>
        <begin position="47"/>
        <end position="130"/>
    </location>
</feature>
<feature type="compositionally biased region" description="Polar residues" evidence="1">
    <location>
        <begin position="691"/>
        <end position="708"/>
    </location>
</feature>
<feature type="compositionally biased region" description="Polar residues" evidence="1">
    <location>
        <begin position="286"/>
        <end position="300"/>
    </location>
</feature>
<evidence type="ECO:0000313" key="2">
    <source>
        <dbReference type="EMBL" id="KTB39462.1"/>
    </source>
</evidence>
<dbReference type="Proteomes" id="UP000054988">
    <property type="component" value="Unassembled WGS sequence"/>
</dbReference>
<name>A0A0W0FT45_MONRR</name>
<feature type="compositionally biased region" description="Basic and acidic residues" evidence="1">
    <location>
        <begin position="20"/>
        <end position="31"/>
    </location>
</feature>
<feature type="compositionally biased region" description="Polar residues" evidence="1">
    <location>
        <begin position="540"/>
        <end position="558"/>
    </location>
</feature>
<feature type="compositionally biased region" description="Polar residues" evidence="1">
    <location>
        <begin position="166"/>
        <end position="178"/>
    </location>
</feature>
<gene>
    <name evidence="2" type="ORF">WG66_7997</name>
</gene>
<feature type="region of interest" description="Disordered" evidence="1">
    <location>
        <begin position="420"/>
        <end position="573"/>
    </location>
</feature>
<feature type="compositionally biased region" description="Polar residues" evidence="1">
    <location>
        <begin position="449"/>
        <end position="479"/>
    </location>
</feature>
<feature type="region of interest" description="Disordered" evidence="1">
    <location>
        <begin position="951"/>
        <end position="995"/>
    </location>
</feature>
<feature type="compositionally biased region" description="Gly residues" evidence="1">
    <location>
        <begin position="431"/>
        <end position="444"/>
    </location>
</feature>
<feature type="compositionally biased region" description="Basic and acidic residues" evidence="1">
    <location>
        <begin position="677"/>
        <end position="690"/>
    </location>
</feature>
<proteinExistence type="predicted"/>
<reference evidence="2 3" key="1">
    <citation type="submission" date="2015-12" db="EMBL/GenBank/DDBJ databases">
        <title>Draft genome sequence of Moniliophthora roreri, the causal agent of frosty pod rot of cacao.</title>
        <authorList>
            <person name="Aime M.C."/>
            <person name="Diaz-Valderrama J.R."/>
            <person name="Kijpornyongpan T."/>
            <person name="Phillips-Mora W."/>
        </authorList>
    </citation>
    <scope>NUCLEOTIDE SEQUENCE [LARGE SCALE GENOMIC DNA]</scope>
    <source>
        <strain evidence="2 3">MCA 2952</strain>
    </source>
</reference>
<comment type="caution">
    <text evidence="2">The sequence shown here is derived from an EMBL/GenBank/DDBJ whole genome shotgun (WGS) entry which is preliminary data.</text>
</comment>
<dbReference type="AlphaFoldDB" id="A0A0W0FT45"/>